<dbReference type="Gene3D" id="3.30.40.10">
    <property type="entry name" value="Zinc/RING finger domain, C3HC4 (zinc finger)"/>
    <property type="match status" value="1"/>
</dbReference>
<feature type="compositionally biased region" description="Basic and acidic residues" evidence="10">
    <location>
        <begin position="68"/>
        <end position="79"/>
    </location>
</feature>
<evidence type="ECO:0000256" key="7">
    <source>
        <dbReference type="ARBA" id="ARBA00022786"/>
    </source>
</evidence>
<dbReference type="InterPro" id="IPR001841">
    <property type="entry name" value="Znf_RING"/>
</dbReference>
<feature type="compositionally biased region" description="Basic residues" evidence="10">
    <location>
        <begin position="107"/>
        <end position="119"/>
    </location>
</feature>
<proteinExistence type="predicted"/>
<dbReference type="SMART" id="SM00184">
    <property type="entry name" value="RING"/>
    <property type="match status" value="1"/>
</dbReference>
<evidence type="ECO:0000313" key="13">
    <source>
        <dbReference type="EMBL" id="KAG8198205.1"/>
    </source>
</evidence>
<feature type="region of interest" description="Disordered" evidence="10">
    <location>
        <begin position="401"/>
        <end position="421"/>
    </location>
</feature>
<evidence type="ECO:0000259" key="12">
    <source>
        <dbReference type="PROSITE" id="PS50103"/>
    </source>
</evidence>
<evidence type="ECO:0000256" key="3">
    <source>
        <dbReference type="ARBA" id="ARBA00022679"/>
    </source>
</evidence>
<dbReference type="GO" id="GO:0061630">
    <property type="term" value="F:ubiquitin protein ligase activity"/>
    <property type="evidence" value="ECO:0007669"/>
    <property type="project" value="UniProtKB-EC"/>
</dbReference>
<sequence>MAEGNSYVPDTTVHAFSTHSSSSERDRSSALPRESTRPKQPCRYFQQGRCVFGDKCWNSHVAVAATVRTDDPPAQRSERSAGPSRQQLLENTPPTEPTRRYESRFSTLHKKSAKPKASHHPPNWVDAPEFVPKTTRSYADTLKTHRGMAVYNENVALELCSYFMDGECPFEYGCPYLHGEVCDICQKACLHPFDARQRQQHVELCEKELEQDMELSFAVARSRDKACGICMDVILDKEPLSERRFGILEKCNHVFCLACIRKWRKVKSFESTSTYVENVLDPEVTRACPECRVASDFITPSQFWVDNEEEKEKLIADYKVALSKKDCKYFKQGKGSCPFGGACFYLHAKPDGTKVELPPPRRRQNQVGELDFFNSILLWDYLELRESNVFMQLELNGYTYPDELGTDTSEDEDNPRETPYRPEIFEC</sequence>
<dbReference type="PROSITE" id="PS00518">
    <property type="entry name" value="ZF_RING_1"/>
    <property type="match status" value="1"/>
</dbReference>
<keyword evidence="5" id="KW-0677">Repeat</keyword>
<dbReference type="SUPFAM" id="SSF57850">
    <property type="entry name" value="RING/U-box"/>
    <property type="match status" value="1"/>
</dbReference>
<dbReference type="SUPFAM" id="SSF90229">
    <property type="entry name" value="CCCH zinc finger"/>
    <property type="match status" value="1"/>
</dbReference>
<dbReference type="Pfam" id="PF18044">
    <property type="entry name" value="zf-CCCH_4"/>
    <property type="match status" value="1"/>
</dbReference>
<dbReference type="InterPro" id="IPR041367">
    <property type="entry name" value="Znf-CCCH_4"/>
</dbReference>
<dbReference type="PANTHER" id="PTHR11224:SF10">
    <property type="entry name" value="IP09428P-RELATED"/>
    <property type="match status" value="1"/>
</dbReference>
<dbReference type="PROSITE" id="PS50089">
    <property type="entry name" value="ZF_RING_2"/>
    <property type="match status" value="1"/>
</dbReference>
<evidence type="ECO:0000256" key="6">
    <source>
        <dbReference type="ARBA" id="ARBA00022771"/>
    </source>
</evidence>
<keyword evidence="7" id="KW-0833">Ubl conjugation pathway</keyword>
<evidence type="ECO:0000256" key="5">
    <source>
        <dbReference type="ARBA" id="ARBA00022737"/>
    </source>
</evidence>
<accession>A0AAV6VNZ6</accession>
<organism evidence="13 14">
    <name type="scientific">Oedothorax gibbosus</name>
    <dbReference type="NCBI Taxonomy" id="931172"/>
    <lineage>
        <taxon>Eukaryota</taxon>
        <taxon>Metazoa</taxon>
        <taxon>Ecdysozoa</taxon>
        <taxon>Arthropoda</taxon>
        <taxon>Chelicerata</taxon>
        <taxon>Arachnida</taxon>
        <taxon>Araneae</taxon>
        <taxon>Araneomorphae</taxon>
        <taxon>Entelegynae</taxon>
        <taxon>Araneoidea</taxon>
        <taxon>Linyphiidae</taxon>
        <taxon>Erigoninae</taxon>
        <taxon>Oedothorax</taxon>
    </lineage>
</organism>
<gene>
    <name evidence="13" type="ORF">JTE90_015302</name>
</gene>
<dbReference type="Gene3D" id="3.30.1370.210">
    <property type="match status" value="1"/>
</dbReference>
<dbReference type="InterPro" id="IPR013083">
    <property type="entry name" value="Znf_RING/FYVE/PHD"/>
</dbReference>
<dbReference type="InterPro" id="IPR018957">
    <property type="entry name" value="Znf_C3HC4_RING-type"/>
</dbReference>
<feature type="domain" description="C3H1-type" evidence="12">
    <location>
        <begin position="154"/>
        <end position="181"/>
    </location>
</feature>
<dbReference type="Pfam" id="PF00097">
    <property type="entry name" value="zf-C3HC4"/>
    <property type="match status" value="1"/>
</dbReference>
<dbReference type="GO" id="GO:0008270">
    <property type="term" value="F:zinc ion binding"/>
    <property type="evidence" value="ECO:0007669"/>
    <property type="project" value="UniProtKB-KW"/>
</dbReference>
<name>A0AAV6VNZ6_9ARAC</name>
<dbReference type="SMART" id="SM00356">
    <property type="entry name" value="ZnF_C3H1"/>
    <property type="match status" value="3"/>
</dbReference>
<evidence type="ECO:0000256" key="9">
    <source>
        <dbReference type="PROSITE-ProRule" id="PRU00723"/>
    </source>
</evidence>
<feature type="zinc finger region" description="C3H1-type" evidence="9">
    <location>
        <begin position="36"/>
        <end position="63"/>
    </location>
</feature>
<dbReference type="Proteomes" id="UP000827092">
    <property type="component" value="Unassembled WGS sequence"/>
</dbReference>
<evidence type="ECO:0000259" key="11">
    <source>
        <dbReference type="PROSITE" id="PS50089"/>
    </source>
</evidence>
<keyword evidence="3" id="KW-0808">Transferase</keyword>
<feature type="region of interest" description="Disordered" evidence="10">
    <location>
        <begin position="1"/>
        <end position="40"/>
    </location>
</feature>
<keyword evidence="14" id="KW-1185">Reference proteome</keyword>
<dbReference type="InterPro" id="IPR000571">
    <property type="entry name" value="Znf_CCCH"/>
</dbReference>
<comment type="caution">
    <text evidence="13">The sequence shown here is derived from an EMBL/GenBank/DDBJ whole genome shotgun (WGS) entry which is preliminary data.</text>
</comment>
<reference evidence="13 14" key="1">
    <citation type="journal article" date="2022" name="Nat. Ecol. Evol.">
        <title>A masculinizing supergene underlies an exaggerated male reproductive morph in a spider.</title>
        <authorList>
            <person name="Hendrickx F."/>
            <person name="De Corte Z."/>
            <person name="Sonet G."/>
            <person name="Van Belleghem S.M."/>
            <person name="Kostlbacher S."/>
            <person name="Vangestel C."/>
        </authorList>
    </citation>
    <scope>NUCLEOTIDE SEQUENCE [LARGE SCALE GENOMIC DNA]</scope>
    <source>
        <strain evidence="13">W744_W776</strain>
    </source>
</reference>
<dbReference type="FunFam" id="3.30.40.10:FF:000117">
    <property type="entry name" value="Probable E3 ubiquitin-protein ligase makorin-1"/>
    <property type="match status" value="1"/>
</dbReference>
<evidence type="ECO:0000256" key="4">
    <source>
        <dbReference type="ARBA" id="ARBA00022723"/>
    </source>
</evidence>
<dbReference type="EMBL" id="JAFNEN010000042">
    <property type="protein sequence ID" value="KAG8198205.1"/>
    <property type="molecule type" value="Genomic_DNA"/>
</dbReference>
<feature type="region of interest" description="Disordered" evidence="10">
    <location>
        <begin position="68"/>
        <end position="128"/>
    </location>
</feature>
<keyword evidence="4 9" id="KW-0479">Metal-binding</keyword>
<evidence type="ECO:0000256" key="2">
    <source>
        <dbReference type="ARBA" id="ARBA00012483"/>
    </source>
</evidence>
<feature type="domain" description="C3H1-type" evidence="12">
    <location>
        <begin position="36"/>
        <end position="63"/>
    </location>
</feature>
<feature type="compositionally biased region" description="Polar residues" evidence="10">
    <location>
        <begin position="83"/>
        <end position="93"/>
    </location>
</feature>
<evidence type="ECO:0000313" key="14">
    <source>
        <dbReference type="Proteomes" id="UP000827092"/>
    </source>
</evidence>
<dbReference type="Pfam" id="PF14608">
    <property type="entry name" value="zf-CCCH_2"/>
    <property type="match status" value="2"/>
</dbReference>
<dbReference type="InterPro" id="IPR045072">
    <property type="entry name" value="MKRN-like"/>
</dbReference>
<dbReference type="AlphaFoldDB" id="A0AAV6VNZ6"/>
<dbReference type="GO" id="GO:0000209">
    <property type="term" value="P:protein polyubiquitination"/>
    <property type="evidence" value="ECO:0007669"/>
    <property type="project" value="InterPro"/>
</dbReference>
<feature type="zinc finger region" description="C3H1-type" evidence="9">
    <location>
        <begin position="321"/>
        <end position="350"/>
    </location>
</feature>
<evidence type="ECO:0000256" key="10">
    <source>
        <dbReference type="SAM" id="MobiDB-lite"/>
    </source>
</evidence>
<dbReference type="EC" id="2.3.2.27" evidence="2"/>
<evidence type="ECO:0000256" key="8">
    <source>
        <dbReference type="ARBA" id="ARBA00022833"/>
    </source>
</evidence>
<dbReference type="InterPro" id="IPR036855">
    <property type="entry name" value="Znf_CCCH_sf"/>
</dbReference>
<dbReference type="InterPro" id="IPR017907">
    <property type="entry name" value="Znf_RING_CS"/>
</dbReference>
<comment type="catalytic activity">
    <reaction evidence="1">
        <text>S-ubiquitinyl-[E2 ubiquitin-conjugating enzyme]-L-cysteine + [acceptor protein]-L-lysine = [E2 ubiquitin-conjugating enzyme]-L-cysteine + N(6)-ubiquitinyl-[acceptor protein]-L-lysine.</text>
        <dbReference type="EC" id="2.3.2.27"/>
    </reaction>
</comment>
<dbReference type="PROSITE" id="PS50103">
    <property type="entry name" value="ZF_C3H1"/>
    <property type="match status" value="3"/>
</dbReference>
<keyword evidence="8 9" id="KW-0862">Zinc</keyword>
<feature type="compositionally biased region" description="Acidic residues" evidence="10">
    <location>
        <begin position="404"/>
        <end position="414"/>
    </location>
</feature>
<protein>
    <recommendedName>
        <fullName evidence="2">RING-type E3 ubiquitin transferase</fullName>
        <ecNumber evidence="2">2.3.2.27</ecNumber>
    </recommendedName>
</protein>
<keyword evidence="6 9" id="KW-0863">Zinc-finger</keyword>
<evidence type="ECO:0000256" key="1">
    <source>
        <dbReference type="ARBA" id="ARBA00000900"/>
    </source>
</evidence>
<feature type="zinc finger region" description="C3H1-type" evidence="9">
    <location>
        <begin position="154"/>
        <end position="181"/>
    </location>
</feature>
<dbReference type="PANTHER" id="PTHR11224">
    <property type="entry name" value="MAKORIN-RELATED"/>
    <property type="match status" value="1"/>
</dbReference>
<feature type="domain" description="RING-type" evidence="11">
    <location>
        <begin position="227"/>
        <end position="292"/>
    </location>
</feature>
<feature type="domain" description="C3H1-type" evidence="12">
    <location>
        <begin position="321"/>
        <end position="350"/>
    </location>
</feature>